<dbReference type="GO" id="GO:0008270">
    <property type="term" value="F:zinc ion binding"/>
    <property type="evidence" value="ECO:0007669"/>
    <property type="project" value="UniProtKB-KW"/>
</dbReference>
<evidence type="ECO:0000259" key="4">
    <source>
        <dbReference type="SMART" id="SM00400"/>
    </source>
</evidence>
<dbReference type="AlphaFoldDB" id="A0A0F9J9F8"/>
<protein>
    <recommendedName>
        <fullName evidence="4">Zinc finger CHC2-type domain-containing protein</fullName>
    </recommendedName>
</protein>
<name>A0A0F9J9F8_9ZZZZ</name>
<proteinExistence type="predicted"/>
<dbReference type="PANTHER" id="PTHR30313:SF2">
    <property type="entry name" value="DNA PRIMASE"/>
    <property type="match status" value="1"/>
</dbReference>
<dbReference type="Gene3D" id="3.90.580.10">
    <property type="entry name" value="Zinc finger, CHC2-type domain"/>
    <property type="match status" value="1"/>
</dbReference>
<evidence type="ECO:0000256" key="1">
    <source>
        <dbReference type="ARBA" id="ARBA00022723"/>
    </source>
</evidence>
<evidence type="ECO:0000313" key="5">
    <source>
        <dbReference type="EMBL" id="KKM66208.1"/>
    </source>
</evidence>
<dbReference type="InterPro" id="IPR050219">
    <property type="entry name" value="DnaG_primase"/>
</dbReference>
<dbReference type="SUPFAM" id="SSF56731">
    <property type="entry name" value="DNA primase core"/>
    <property type="match status" value="1"/>
</dbReference>
<dbReference type="EMBL" id="LAZR01010579">
    <property type="protein sequence ID" value="KKM66208.1"/>
    <property type="molecule type" value="Genomic_DNA"/>
</dbReference>
<reference evidence="5" key="1">
    <citation type="journal article" date="2015" name="Nature">
        <title>Complex archaea that bridge the gap between prokaryotes and eukaryotes.</title>
        <authorList>
            <person name="Spang A."/>
            <person name="Saw J.H."/>
            <person name="Jorgensen S.L."/>
            <person name="Zaremba-Niedzwiedzka K."/>
            <person name="Martijn J."/>
            <person name="Lind A.E."/>
            <person name="van Eijk R."/>
            <person name="Schleper C."/>
            <person name="Guy L."/>
            <person name="Ettema T.J."/>
        </authorList>
    </citation>
    <scope>NUCLEOTIDE SEQUENCE</scope>
</reference>
<dbReference type="GO" id="GO:0003899">
    <property type="term" value="F:DNA-directed RNA polymerase activity"/>
    <property type="evidence" value="ECO:0007669"/>
    <property type="project" value="InterPro"/>
</dbReference>
<accession>A0A0F9J9F8</accession>
<organism evidence="5">
    <name type="scientific">marine sediment metagenome</name>
    <dbReference type="NCBI Taxonomy" id="412755"/>
    <lineage>
        <taxon>unclassified sequences</taxon>
        <taxon>metagenomes</taxon>
        <taxon>ecological metagenomes</taxon>
    </lineage>
</organism>
<dbReference type="SUPFAM" id="SSF57783">
    <property type="entry name" value="Zinc beta-ribbon"/>
    <property type="match status" value="1"/>
</dbReference>
<feature type="domain" description="Zinc finger CHC2-type" evidence="4">
    <location>
        <begin position="25"/>
        <end position="72"/>
    </location>
</feature>
<comment type="caution">
    <text evidence="5">The sequence shown here is derived from an EMBL/GenBank/DDBJ whole genome shotgun (WGS) entry which is preliminary data.</text>
</comment>
<evidence type="ECO:0000256" key="2">
    <source>
        <dbReference type="ARBA" id="ARBA00022771"/>
    </source>
</evidence>
<dbReference type="InterPro" id="IPR002694">
    <property type="entry name" value="Znf_CHC2"/>
</dbReference>
<dbReference type="GO" id="GO:0006269">
    <property type="term" value="P:DNA replication, synthesis of primer"/>
    <property type="evidence" value="ECO:0007669"/>
    <property type="project" value="TreeGrafter"/>
</dbReference>
<keyword evidence="3" id="KW-0862">Zinc</keyword>
<keyword evidence="1" id="KW-0479">Metal-binding</keyword>
<gene>
    <name evidence="5" type="ORF">LCGC14_1483540</name>
</gene>
<evidence type="ECO:0000256" key="3">
    <source>
        <dbReference type="ARBA" id="ARBA00022833"/>
    </source>
</evidence>
<keyword evidence="2" id="KW-0863">Zinc-finger</keyword>
<dbReference type="InterPro" id="IPR036977">
    <property type="entry name" value="DNA_primase_Znf_CHC2"/>
</dbReference>
<dbReference type="Pfam" id="PF13155">
    <property type="entry name" value="Toprim_2"/>
    <property type="match status" value="1"/>
</dbReference>
<dbReference type="SMART" id="SM00400">
    <property type="entry name" value="ZnF_CHCC"/>
    <property type="match status" value="1"/>
</dbReference>
<sequence>VLGMLNIRFKEKGDELRAHCMSGTHEDNTPSWFINKNSGMFQCFSCGYRGNLHTLIKELTGQTLYEYLQIDNPDEYMFKAMLTKKKKRIRKIPTKLKITGDILDPHSDKQVMEYLRNRNIDDQFINDFHIKYCNFIVINGTKFRNRILIPIIVDGKILSYDGRTFTDDKPKVLYPKGTSLGTLFNIDNLNFDKELILVEGIMDMVKIYTHITKNVTTCFGINLSNKQIDLLENCQHLLVIPDNDKAGKQFISLLDKHMNYEYKIGFLESKDPGEASVEELKNTIQNAKLSIDYIIEKSGLFQSEEIKWRIK</sequence>
<dbReference type="GO" id="GO:0005737">
    <property type="term" value="C:cytoplasm"/>
    <property type="evidence" value="ECO:0007669"/>
    <property type="project" value="TreeGrafter"/>
</dbReference>
<feature type="non-terminal residue" evidence="5">
    <location>
        <position position="1"/>
    </location>
</feature>
<dbReference type="CDD" id="cd01029">
    <property type="entry name" value="TOPRIM_primases"/>
    <property type="match status" value="1"/>
</dbReference>
<dbReference type="PANTHER" id="PTHR30313">
    <property type="entry name" value="DNA PRIMASE"/>
    <property type="match status" value="1"/>
</dbReference>
<dbReference type="Gene3D" id="3.40.1360.10">
    <property type="match status" value="1"/>
</dbReference>
<dbReference type="GO" id="GO:0003677">
    <property type="term" value="F:DNA binding"/>
    <property type="evidence" value="ECO:0007669"/>
    <property type="project" value="InterPro"/>
</dbReference>
<dbReference type="InterPro" id="IPR034154">
    <property type="entry name" value="TOPRIM_DnaG/twinkle"/>
</dbReference>
<dbReference type="Pfam" id="PF01807">
    <property type="entry name" value="Zn_ribbon_DnaG"/>
    <property type="match status" value="1"/>
</dbReference>